<keyword evidence="1" id="KW-0472">Membrane</keyword>
<dbReference type="Pfam" id="PF04143">
    <property type="entry name" value="Sulf_transp"/>
    <property type="match status" value="1"/>
</dbReference>
<feature type="transmembrane region" description="Helical" evidence="1">
    <location>
        <begin position="92"/>
        <end position="112"/>
    </location>
</feature>
<feature type="transmembrane region" description="Helical" evidence="1">
    <location>
        <begin position="62"/>
        <end position="80"/>
    </location>
</feature>
<keyword evidence="1" id="KW-0812">Transmembrane</keyword>
<feature type="transmembrane region" description="Helical" evidence="1">
    <location>
        <begin position="160"/>
        <end position="179"/>
    </location>
</feature>
<dbReference type="Proteomes" id="UP000823633">
    <property type="component" value="Unassembled WGS sequence"/>
</dbReference>
<dbReference type="AlphaFoldDB" id="A0A9D9EBJ6"/>
<evidence type="ECO:0000313" key="3">
    <source>
        <dbReference type="Proteomes" id="UP000823633"/>
    </source>
</evidence>
<reference evidence="2" key="2">
    <citation type="journal article" date="2021" name="PeerJ">
        <title>Extensive microbial diversity within the chicken gut microbiome revealed by metagenomics and culture.</title>
        <authorList>
            <person name="Gilroy R."/>
            <person name="Ravi A."/>
            <person name="Getino M."/>
            <person name="Pursley I."/>
            <person name="Horton D.L."/>
            <person name="Alikhan N.F."/>
            <person name="Baker D."/>
            <person name="Gharbi K."/>
            <person name="Hall N."/>
            <person name="Watson M."/>
            <person name="Adriaenssens E.M."/>
            <person name="Foster-Nyarko E."/>
            <person name="Jarju S."/>
            <person name="Secka A."/>
            <person name="Antonio M."/>
            <person name="Oren A."/>
            <person name="Chaudhuri R.R."/>
            <person name="La Ragione R."/>
            <person name="Hildebrand F."/>
            <person name="Pallen M.J."/>
        </authorList>
    </citation>
    <scope>NUCLEOTIDE SEQUENCE</scope>
    <source>
        <strain evidence="2">11167</strain>
    </source>
</reference>
<reference evidence="2" key="1">
    <citation type="submission" date="2020-10" db="EMBL/GenBank/DDBJ databases">
        <authorList>
            <person name="Gilroy R."/>
        </authorList>
    </citation>
    <scope>NUCLEOTIDE SEQUENCE</scope>
    <source>
        <strain evidence="2">11167</strain>
    </source>
</reference>
<gene>
    <name evidence="2" type="ORF">IAC42_07200</name>
</gene>
<dbReference type="EMBL" id="JADIMU010000046">
    <property type="protein sequence ID" value="MBO8443531.1"/>
    <property type="molecule type" value="Genomic_DNA"/>
</dbReference>
<dbReference type="InterPro" id="IPR026366">
    <property type="entry name" value="Seleno_YedE"/>
</dbReference>
<dbReference type="NCBIfam" id="TIGR04112">
    <property type="entry name" value="seleno_YedE"/>
    <property type="match status" value="1"/>
</dbReference>
<evidence type="ECO:0000313" key="2">
    <source>
        <dbReference type="EMBL" id="MBO8443531.1"/>
    </source>
</evidence>
<feature type="transmembrane region" description="Helical" evidence="1">
    <location>
        <begin position="124"/>
        <end position="148"/>
    </location>
</feature>
<feature type="transmembrane region" description="Helical" evidence="1">
    <location>
        <begin position="191"/>
        <end position="208"/>
    </location>
</feature>
<proteinExistence type="predicted"/>
<protein>
    <submittedName>
        <fullName evidence="2">YedE-related selenium metabolism membrane protein</fullName>
    </submittedName>
</protein>
<feature type="transmembrane region" description="Helical" evidence="1">
    <location>
        <begin position="229"/>
        <end position="252"/>
    </location>
</feature>
<keyword evidence="1" id="KW-1133">Transmembrane helix</keyword>
<feature type="transmembrane region" description="Helical" evidence="1">
    <location>
        <begin position="298"/>
        <end position="319"/>
    </location>
</feature>
<feature type="transmembrane region" description="Helical" evidence="1">
    <location>
        <begin position="264"/>
        <end position="286"/>
    </location>
</feature>
<accession>A0A9D9EBJ6</accession>
<organism evidence="2 3">
    <name type="scientific">Candidatus Aphodenecus pullistercoris</name>
    <dbReference type="NCBI Taxonomy" id="2840669"/>
    <lineage>
        <taxon>Bacteria</taxon>
        <taxon>Pseudomonadati</taxon>
        <taxon>Spirochaetota</taxon>
        <taxon>Spirochaetia</taxon>
        <taxon>Spirochaetales</taxon>
        <taxon>Candidatus Aphodenecus</taxon>
    </lineage>
</organism>
<name>A0A9D9EBJ6_9SPIR</name>
<sequence>MKVHRERLVLFSAGAVVAAAAFILVLLGNPGNMGFCIACFLRDIAGSLGLHSSATTQYLRPEIPGLVLGAFIVALARGEFRPTSGSSPVIRFIIAACVSIGALVFLGCPLRMVLRLAAGDLNALFGLVGFVIGIGLGCIALNFGFSLGRTKECSAIEGTSAPLLSVFLLILAFTAPSFLKASTEGPGSMHAPIFASLLMGLVVGALAQRSRLCFAGGVRDIFLMRDTTLITGFASVFAVALVLNLVSGNFRLGFEGQSVAHTDWLWNILGMVVVGFGSVLLGGCPLRQLILAGEGSGDSTAAVLGLVIGGAFAHNFGLASSTAGATGAGKVATVLIIVFFALLSVTVVVANRRKEA</sequence>
<evidence type="ECO:0000256" key="1">
    <source>
        <dbReference type="SAM" id="Phobius"/>
    </source>
</evidence>
<feature type="transmembrane region" description="Helical" evidence="1">
    <location>
        <begin position="331"/>
        <end position="350"/>
    </location>
</feature>
<dbReference type="InterPro" id="IPR007272">
    <property type="entry name" value="Sulf_transp_TsuA/YedE"/>
</dbReference>
<comment type="caution">
    <text evidence="2">The sequence shown here is derived from an EMBL/GenBank/DDBJ whole genome shotgun (WGS) entry which is preliminary data.</text>
</comment>